<dbReference type="Proteomes" id="UP000887009">
    <property type="component" value="Unassembled WGS sequence"/>
</dbReference>
<protein>
    <recommendedName>
        <fullName evidence="4">Integrase</fullName>
    </recommendedName>
</protein>
<dbReference type="GO" id="GO:0006310">
    <property type="term" value="P:DNA recombination"/>
    <property type="evidence" value="ECO:0007669"/>
    <property type="project" value="UniProtKB-KW"/>
</dbReference>
<dbReference type="EMBL" id="BPNL01000018">
    <property type="protein sequence ID" value="GJA54412.1"/>
    <property type="molecule type" value="Genomic_DNA"/>
</dbReference>
<proteinExistence type="predicted"/>
<sequence length="632" mass="72707">MKLNPTASLLEAGLTTSRFVSPDTAVSTQSVFSNALWKMSSLVSTPGISESDKTWDFRDVPGYPYGFSLAMAEYAYARLYNAVATHDQESEWLTLHNELYILKSFSKYCASQGRQGFYEVDNNLLERYLDYTMYVECKTDARIYNIFRIIYRLWEYSSRITMPLTNMPFDRPFNKMFTHKKDRVDTENRTPPIPESIYTAIMSAALDYVLEYSHVILDTWEQLHILWHSEIADLDLSESMKTKRFTIVAQKLMKDVNSGWLKKPIQTYGDLYVELQQLRTACTLTILAYSGIRTTELLSLTAGCYIKDFSVDGQSIYYINTILHKHTGNGRKDTWVVIEEVVTAIKTIEALTIKIREAANDQRLMLTDGSNSSFSVNKKFTGKIFSEYTMEAIVYQINNFRDHCNKNLDRPPIPDWRNEFGVSEPWAFNARQFRRTLARFIARQPFGIIAGMLQYKHVEVAIFQGYAGEEPEWNKLLKQEKVLANVDILGELAMDLSQGMVAGEFGTHLKSQFNAEFRGRAEDYPPSQIAKWLANTNKALFVGKFNFCFFDPTKAICTSRNPSIEKPIINFCQPGNCSNACISKRHKSLWEAQLTQAHEFYRHPKTSVFQKHQLQVEILSLESVVQELKEAE</sequence>
<organism evidence="2 3">
    <name type="scientific">Aeromonas caviae</name>
    <name type="common">Aeromonas punctata</name>
    <dbReference type="NCBI Taxonomy" id="648"/>
    <lineage>
        <taxon>Bacteria</taxon>
        <taxon>Pseudomonadati</taxon>
        <taxon>Pseudomonadota</taxon>
        <taxon>Gammaproteobacteria</taxon>
        <taxon>Aeromonadales</taxon>
        <taxon>Aeromonadaceae</taxon>
        <taxon>Aeromonas</taxon>
    </lineage>
</organism>
<keyword evidence="1" id="KW-0233">DNA recombination</keyword>
<comment type="caution">
    <text evidence="2">The sequence shown here is derived from an EMBL/GenBank/DDBJ whole genome shotgun (WGS) entry which is preliminary data.</text>
</comment>
<dbReference type="InterPro" id="IPR011010">
    <property type="entry name" value="DNA_brk_join_enz"/>
</dbReference>
<name>A0AAI9KRM7_AERCA</name>
<evidence type="ECO:0000256" key="1">
    <source>
        <dbReference type="ARBA" id="ARBA00023172"/>
    </source>
</evidence>
<accession>A0AAI9KRM7</accession>
<gene>
    <name evidence="2" type="ORF">KAM348_18350</name>
</gene>
<dbReference type="GO" id="GO:0015074">
    <property type="term" value="P:DNA integration"/>
    <property type="evidence" value="ECO:0007669"/>
    <property type="project" value="InterPro"/>
</dbReference>
<dbReference type="GO" id="GO:0003677">
    <property type="term" value="F:DNA binding"/>
    <property type="evidence" value="ECO:0007669"/>
    <property type="project" value="InterPro"/>
</dbReference>
<dbReference type="SUPFAM" id="SSF56349">
    <property type="entry name" value="DNA breaking-rejoining enzymes"/>
    <property type="match status" value="1"/>
</dbReference>
<dbReference type="RefSeq" id="WP_223919794.1">
    <property type="nucleotide sequence ID" value="NZ_BPNL01000018.1"/>
</dbReference>
<evidence type="ECO:0008006" key="4">
    <source>
        <dbReference type="Google" id="ProtNLM"/>
    </source>
</evidence>
<evidence type="ECO:0000313" key="3">
    <source>
        <dbReference type="Proteomes" id="UP000887009"/>
    </source>
</evidence>
<evidence type="ECO:0000313" key="2">
    <source>
        <dbReference type="EMBL" id="GJA54412.1"/>
    </source>
</evidence>
<dbReference type="InterPro" id="IPR013762">
    <property type="entry name" value="Integrase-like_cat_sf"/>
</dbReference>
<reference evidence="2" key="1">
    <citation type="submission" date="2021-07" db="EMBL/GenBank/DDBJ databases">
        <title>Draft genome sequence of carbapenem-resistant Aeromonas spp. in Japan.</title>
        <authorList>
            <person name="Maehana S."/>
            <person name="Suzuki M."/>
            <person name="Kitasato H."/>
        </authorList>
    </citation>
    <scope>NUCLEOTIDE SEQUENCE</scope>
    <source>
        <strain evidence="2">KAM348</strain>
    </source>
</reference>
<dbReference type="AlphaFoldDB" id="A0AAI9KRM7"/>
<dbReference type="Gene3D" id="1.10.443.10">
    <property type="entry name" value="Intergrase catalytic core"/>
    <property type="match status" value="1"/>
</dbReference>